<evidence type="ECO:0000256" key="1">
    <source>
        <dbReference type="ARBA" id="ARBA00023015"/>
    </source>
</evidence>
<dbReference type="InterPro" id="IPR036388">
    <property type="entry name" value="WH-like_DNA-bd_sf"/>
</dbReference>
<dbReference type="SMART" id="SM00347">
    <property type="entry name" value="HTH_MARR"/>
    <property type="match status" value="1"/>
</dbReference>
<dbReference type="AlphaFoldDB" id="A0A154IMV3"/>
<dbReference type="PANTHER" id="PTHR42756">
    <property type="entry name" value="TRANSCRIPTIONAL REGULATOR, MARR"/>
    <property type="match status" value="1"/>
</dbReference>
<feature type="domain" description="HTH marR-type" evidence="4">
    <location>
        <begin position="1"/>
        <end position="139"/>
    </location>
</feature>
<dbReference type="InterPro" id="IPR036390">
    <property type="entry name" value="WH_DNA-bd_sf"/>
</dbReference>
<dbReference type="RefSeq" id="WP_062940879.1">
    <property type="nucleotide sequence ID" value="NZ_CP171845.1"/>
</dbReference>
<proteinExistence type="predicted"/>
<evidence type="ECO:0000313" key="5">
    <source>
        <dbReference type="EMBL" id="KZB01843.1"/>
    </source>
</evidence>
<accession>A0A154IMV3</accession>
<keyword evidence="2" id="KW-0238">DNA-binding</keyword>
<organism evidence="5">
    <name type="scientific">Rhizobium leguminosarum</name>
    <dbReference type="NCBI Taxonomy" id="384"/>
    <lineage>
        <taxon>Bacteria</taxon>
        <taxon>Pseudomonadati</taxon>
        <taxon>Pseudomonadota</taxon>
        <taxon>Alphaproteobacteria</taxon>
        <taxon>Hyphomicrobiales</taxon>
        <taxon>Rhizobiaceae</taxon>
        <taxon>Rhizobium/Agrobacterium group</taxon>
        <taxon>Rhizobium</taxon>
    </lineage>
</organism>
<dbReference type="GO" id="GO:0003677">
    <property type="term" value="F:DNA binding"/>
    <property type="evidence" value="ECO:0007669"/>
    <property type="project" value="UniProtKB-KW"/>
</dbReference>
<dbReference type="SUPFAM" id="SSF46785">
    <property type="entry name" value="Winged helix' DNA-binding domain"/>
    <property type="match status" value="1"/>
</dbReference>
<gene>
    <name evidence="5" type="ORF">A4A59_12470</name>
</gene>
<comment type="caution">
    <text evidence="5">The sequence shown here is derived from an EMBL/GenBank/DDBJ whole genome shotgun (WGS) entry which is preliminary data.</text>
</comment>
<evidence type="ECO:0000256" key="2">
    <source>
        <dbReference type="ARBA" id="ARBA00023125"/>
    </source>
</evidence>
<dbReference type="PANTHER" id="PTHR42756:SF1">
    <property type="entry name" value="TRANSCRIPTIONAL REPRESSOR OF EMRAB OPERON"/>
    <property type="match status" value="1"/>
</dbReference>
<keyword evidence="3" id="KW-0804">Transcription</keyword>
<keyword evidence="1" id="KW-0805">Transcription regulation</keyword>
<name>A0A154IMV3_RHILE</name>
<evidence type="ECO:0000256" key="3">
    <source>
        <dbReference type="ARBA" id="ARBA00023163"/>
    </source>
</evidence>
<dbReference type="EMBL" id="LVYU01000078">
    <property type="protein sequence ID" value="KZB01843.1"/>
    <property type="molecule type" value="Genomic_DNA"/>
</dbReference>
<sequence>MDEELLQIMELFGAVNNGFQIRLQGLAGLETVGLTAYEARTLALIARHPGCSQLMIGTWTDRDKAQVARTVKELEARKMIVRRVNPTDWRAHSLEISAEGKRCFDFLDAQRHQIGADMMQDVSVDEKRVFARALAKMKVRLDKR</sequence>
<dbReference type="Pfam" id="PF12802">
    <property type="entry name" value="MarR_2"/>
    <property type="match status" value="1"/>
</dbReference>
<protein>
    <recommendedName>
        <fullName evidence="4">HTH marR-type domain-containing protein</fullName>
    </recommendedName>
</protein>
<dbReference type="Gene3D" id="1.10.10.10">
    <property type="entry name" value="Winged helix-like DNA-binding domain superfamily/Winged helix DNA-binding domain"/>
    <property type="match status" value="1"/>
</dbReference>
<dbReference type="GO" id="GO:0003700">
    <property type="term" value="F:DNA-binding transcription factor activity"/>
    <property type="evidence" value="ECO:0007669"/>
    <property type="project" value="InterPro"/>
</dbReference>
<reference evidence="5" key="1">
    <citation type="submission" date="2016-03" db="EMBL/GenBank/DDBJ databases">
        <title>Microsymbionts genomes from the relict species Vavilovia formosa.</title>
        <authorList>
            <person name="Chirak E."/>
            <person name="Kimeklis A."/>
            <person name="Kopat V."/>
            <person name="Andronov E."/>
        </authorList>
    </citation>
    <scope>NUCLEOTIDE SEQUENCE [LARGE SCALE GENOMIC DNA]</scope>
    <source>
        <strain evidence="5">Vaf12</strain>
    </source>
</reference>
<dbReference type="InterPro" id="IPR000835">
    <property type="entry name" value="HTH_MarR-typ"/>
</dbReference>
<evidence type="ECO:0000259" key="4">
    <source>
        <dbReference type="PROSITE" id="PS50995"/>
    </source>
</evidence>
<dbReference type="PROSITE" id="PS50995">
    <property type="entry name" value="HTH_MARR_2"/>
    <property type="match status" value="1"/>
</dbReference>